<dbReference type="InterPro" id="IPR036249">
    <property type="entry name" value="Thioredoxin-like_sf"/>
</dbReference>
<dbReference type="RefSeq" id="WP_065319850.1">
    <property type="nucleotide sequence ID" value="NZ_CP017477.1"/>
</dbReference>
<dbReference type="STRING" id="1774273.LPB03_12060"/>
<accession>A0A1B8TT90</accession>
<evidence type="ECO:0000313" key="2">
    <source>
        <dbReference type="EMBL" id="OBY62870.1"/>
    </source>
</evidence>
<proteinExistence type="predicted"/>
<evidence type="ECO:0000313" key="3">
    <source>
        <dbReference type="Proteomes" id="UP000092584"/>
    </source>
</evidence>
<dbReference type="AlphaFoldDB" id="A0A1B8TT90"/>
<comment type="caution">
    <text evidence="2">The sequence shown here is derived from an EMBL/GenBank/DDBJ whole genome shotgun (WGS) entry which is preliminary data.</text>
</comment>
<keyword evidence="3" id="KW-1185">Reference proteome</keyword>
<reference evidence="3" key="1">
    <citation type="submission" date="2016-02" db="EMBL/GenBank/DDBJ databases">
        <authorList>
            <person name="Shin S.-K."/>
            <person name="Yi H."/>
            <person name="Kim E."/>
        </authorList>
    </citation>
    <scope>NUCLEOTIDE SEQUENCE [LARGE SCALE GENOMIC DNA]</scope>
    <source>
        <strain evidence="3">LPB0003</strain>
    </source>
</reference>
<dbReference type="KEGG" id="pob:LPB03_12060"/>
<dbReference type="EMBL" id="LSFM01000023">
    <property type="protein sequence ID" value="OBY62870.1"/>
    <property type="molecule type" value="Genomic_DNA"/>
</dbReference>
<feature type="region of interest" description="Disordered" evidence="1">
    <location>
        <begin position="1"/>
        <end position="26"/>
    </location>
</feature>
<dbReference type="SUPFAM" id="SSF52833">
    <property type="entry name" value="Thioredoxin-like"/>
    <property type="match status" value="1"/>
</dbReference>
<dbReference type="Proteomes" id="UP000092584">
    <property type="component" value="Unassembled WGS sequence"/>
</dbReference>
<sequence>MNPNVSSAGMVTNSFNNINKPQNPENTKIENNVCQNLFPQKIFLQNGLEGYYNIKDAKKIAKMQNKPIFIRFTNIRSKNCKKMNAKICKDIRVLEVLNKYYVVVVLCVSNKEKLSKKEWYNSKYDGKLIRSVGQQNADYQITQYFNNIQPFHVLTDANDTLLAPPKGFDLDVNNFISFLENGAKTFIKANIKVLEEVLE</sequence>
<organism evidence="2 3">
    <name type="scientific">Polaribacter vadi</name>
    <dbReference type="NCBI Taxonomy" id="1774273"/>
    <lineage>
        <taxon>Bacteria</taxon>
        <taxon>Pseudomonadati</taxon>
        <taxon>Bacteroidota</taxon>
        <taxon>Flavobacteriia</taxon>
        <taxon>Flavobacteriales</taxon>
        <taxon>Flavobacteriaceae</taxon>
    </lineage>
</organism>
<dbReference type="Gene3D" id="3.40.30.10">
    <property type="entry name" value="Glutaredoxin"/>
    <property type="match status" value="1"/>
</dbReference>
<protein>
    <submittedName>
        <fullName evidence="2">Uncharacterized protein</fullName>
    </submittedName>
</protein>
<evidence type="ECO:0000256" key="1">
    <source>
        <dbReference type="SAM" id="MobiDB-lite"/>
    </source>
</evidence>
<dbReference type="OrthoDB" id="9811036at2"/>
<gene>
    <name evidence="2" type="ORF">LPB3_12075</name>
</gene>
<name>A0A1B8TT90_9FLAO</name>